<dbReference type="PANTHER" id="PTHR35149:SF1">
    <property type="entry name" value="DUF5655 DOMAIN-CONTAINING PROTEIN"/>
    <property type="match status" value="1"/>
</dbReference>
<dbReference type="PANTHER" id="PTHR35149">
    <property type="entry name" value="SLL5132 PROTEIN"/>
    <property type="match status" value="1"/>
</dbReference>
<dbReference type="InterPro" id="IPR011089">
    <property type="entry name" value="GmrSD_C"/>
</dbReference>
<protein>
    <recommendedName>
        <fullName evidence="5">DUF262 domain-containing protein</fullName>
    </recommendedName>
</protein>
<evidence type="ECO:0000259" key="2">
    <source>
        <dbReference type="Pfam" id="PF07510"/>
    </source>
</evidence>
<evidence type="ECO:0008006" key="5">
    <source>
        <dbReference type="Google" id="ProtNLM"/>
    </source>
</evidence>
<dbReference type="InterPro" id="IPR004919">
    <property type="entry name" value="GmrSD_N"/>
</dbReference>
<dbReference type="STRING" id="1925591.BI308_03255"/>
<organism evidence="3 4">
    <name type="scientific">Roseofilum reptotaenium AO1-A</name>
    <dbReference type="NCBI Taxonomy" id="1925591"/>
    <lineage>
        <taxon>Bacteria</taxon>
        <taxon>Bacillati</taxon>
        <taxon>Cyanobacteriota</taxon>
        <taxon>Cyanophyceae</taxon>
        <taxon>Desertifilales</taxon>
        <taxon>Desertifilaceae</taxon>
        <taxon>Roseofilum</taxon>
    </lineage>
</organism>
<evidence type="ECO:0000313" key="4">
    <source>
        <dbReference type="Proteomes" id="UP000183940"/>
    </source>
</evidence>
<proteinExistence type="predicted"/>
<dbReference type="EMBL" id="MLAW01000003">
    <property type="protein sequence ID" value="OJJ27078.1"/>
    <property type="molecule type" value="Genomic_DNA"/>
</dbReference>
<sequence>MFDISTAFDSSSKSVSDFFQTPDVGFYIPLYQREYSWSRENIDQLMEDICNGVDLLVDPDKTDYNAIRFLGTIILLAEKDKKNNIYPLDDRGLPETIYNVIDGQQRISTLALLACQVYERLCFHESKLPKNPTDDGIRNACDSLKEAVNRYKSMLQKLFSVDLKRGNPQQKPIIIRGQVDTWTFEGTDDSYQSDTSYYLALFIRTISEKNPKFPPIPKSSLVGANLRKMSNCLKKVVEDSHKSEDEDQDFPSASEILERVPQEDLWSYDRPELVEVIKNGGDKMPFPESRIWSIIQLLAFSYYLLKRCCFTIILPNSEDWAFDMFQSLNATGTPLTALETFKPLVVNSVNTNGGFKESVSAHHFSKIDELFSDSKSSSDKNKLTNDYLNLFGLTYDGGKEPSRQFSSQRGWLTKKYNECQSQNDKQEFIHRMADIATYWNDLVKYKDPAEAPIFQETQCQEQKKEAIFCFVYLQEANHKMANTVLSRFYSLYLKNKDDNHVVGLNFMNVCKVVAAFFTLWRSALPNAGLDEIYRTLLRTKISWQKGDSQLSLDSLKSYFQGILEDKKIGTKADWKQKAMSHLRYDNVKIVSKFALMVTSHNTIPDPDEIGLMKSLEAGSSPDYLDTRKWKSPDLKTIEHIAPQKSDRLHDDDSWDEALYNQDDYQQIGNLTLLPTNINSSAANKKWIQKWIYYCHLAETNQQEIAKLQQKAQQYGIDLKDPTITSLTKASLAHHIKPIVQVGPTGTWDKALVERRTERICDILWERMNQWLTE</sequence>
<reference evidence="3" key="1">
    <citation type="submission" date="2016-10" db="EMBL/GenBank/DDBJ databases">
        <title>CRISPR-Cas defence system in Roseofilum reptotaenium: evidence of a bacteriophage-cyanobacterium arms race in the coral black band disease.</title>
        <authorList>
            <person name="Buerger P."/>
            <person name="Wood-Charlson E.M."/>
            <person name="Weynberg K.D."/>
            <person name="Willis B."/>
            <person name="Van Oppen M.J."/>
        </authorList>
    </citation>
    <scope>NUCLEOTIDE SEQUENCE [LARGE SCALE GENOMIC DNA]</scope>
    <source>
        <strain evidence="3">AO1-A</strain>
    </source>
</reference>
<dbReference type="Pfam" id="PF03235">
    <property type="entry name" value="GmrSD_N"/>
    <property type="match status" value="1"/>
</dbReference>
<keyword evidence="4" id="KW-1185">Reference proteome</keyword>
<comment type="caution">
    <text evidence="3">The sequence shown here is derived from an EMBL/GenBank/DDBJ whole genome shotgun (WGS) entry which is preliminary data.</text>
</comment>
<evidence type="ECO:0000313" key="3">
    <source>
        <dbReference type="EMBL" id="OJJ27078.1"/>
    </source>
</evidence>
<dbReference type="AlphaFoldDB" id="A0A1L9QWM1"/>
<feature type="domain" description="GmrSD restriction endonucleases N-terminal" evidence="1">
    <location>
        <begin position="15"/>
        <end position="344"/>
    </location>
</feature>
<feature type="domain" description="GmrSD restriction endonucleases C-terminal" evidence="2">
    <location>
        <begin position="624"/>
        <end position="704"/>
    </location>
</feature>
<dbReference type="Proteomes" id="UP000183940">
    <property type="component" value="Unassembled WGS sequence"/>
</dbReference>
<evidence type="ECO:0000259" key="1">
    <source>
        <dbReference type="Pfam" id="PF03235"/>
    </source>
</evidence>
<name>A0A1L9QWM1_9CYAN</name>
<accession>A0A1L9QWM1</accession>
<dbReference type="Pfam" id="PF07510">
    <property type="entry name" value="GmrSD_C"/>
    <property type="match status" value="1"/>
</dbReference>
<gene>
    <name evidence="3" type="ORF">BI308_03255</name>
</gene>